<dbReference type="NCBIfam" id="NF033563">
    <property type="entry name" value="transpos_IS30"/>
    <property type="match status" value="1"/>
</dbReference>
<dbReference type="Pfam" id="PF13936">
    <property type="entry name" value="HTH_38"/>
    <property type="match status" value="1"/>
</dbReference>
<dbReference type="GO" id="GO:0032196">
    <property type="term" value="P:transposition"/>
    <property type="evidence" value="ECO:0007669"/>
    <property type="project" value="TreeGrafter"/>
</dbReference>
<dbReference type="InterPro" id="IPR001584">
    <property type="entry name" value="Integrase_cat-core"/>
</dbReference>
<dbReference type="SUPFAM" id="SSF53098">
    <property type="entry name" value="Ribonuclease H-like"/>
    <property type="match status" value="1"/>
</dbReference>
<dbReference type="PANTHER" id="PTHR10948">
    <property type="entry name" value="TRANSPOSASE"/>
    <property type="match status" value="1"/>
</dbReference>
<feature type="domain" description="Integrase catalytic" evidence="2">
    <location>
        <begin position="168"/>
        <end position="330"/>
    </location>
</feature>
<evidence type="ECO:0000313" key="3">
    <source>
        <dbReference type="EMBL" id="KKR12586.1"/>
    </source>
</evidence>
<dbReference type="STRING" id="1619013.UT41_C0001G0130"/>
<evidence type="ECO:0000313" key="4">
    <source>
        <dbReference type="Proteomes" id="UP000034665"/>
    </source>
</evidence>
<name>A0A0G0NIF5_9BACT</name>
<dbReference type="InterPro" id="IPR012337">
    <property type="entry name" value="RNaseH-like_sf"/>
</dbReference>
<comment type="caution">
    <text evidence="3">The sequence shown here is derived from an EMBL/GenBank/DDBJ whole genome shotgun (WGS) entry which is preliminary data.</text>
</comment>
<protein>
    <submittedName>
        <fullName evidence="3">IS30 family transposase</fullName>
    </submittedName>
</protein>
<keyword evidence="1" id="KW-0233">DNA recombination</keyword>
<dbReference type="GO" id="GO:0003676">
    <property type="term" value="F:nucleic acid binding"/>
    <property type="evidence" value="ECO:0007669"/>
    <property type="project" value="InterPro"/>
</dbReference>
<dbReference type="SUPFAM" id="SSF46689">
    <property type="entry name" value="Homeodomain-like"/>
    <property type="match status" value="1"/>
</dbReference>
<dbReference type="InterPro" id="IPR051917">
    <property type="entry name" value="Transposase-Integrase"/>
</dbReference>
<dbReference type="Gene3D" id="3.30.420.10">
    <property type="entry name" value="Ribonuclease H-like superfamily/Ribonuclease H"/>
    <property type="match status" value="1"/>
</dbReference>
<sequence>MQYRQLSIEEREKIQLGLWAKRSIRDISKELGRSPSTISREIDRHAPAVLRRYTPRVAQSCAEKNRSSRGRTERLKNDTIRTYVSAKLKDGYSPEQIAGRLPDDHPGNSISHEAVYRFIYEQIHQSGYGTVKPGREDLRMYLKRRHKRRVPTGTRGCQKVGRIVGRSIDDRPVEVETRLTIGHWEGDSVVSKKSLIRLNTLVERKTGLVCITKIPNGTAYETSKAVCARLRGFAPHLRRTLTVDNGSENAGGKEIERMLDLEHYLAHPYHSWERGTNENTNGLIRWYFPKGTDFATISEDMIRAVEDALNNRPRKRHGYKTPLEIFTQLQGVALEG</sequence>
<gene>
    <name evidence="3" type="ORF">UT41_C0001G0130</name>
</gene>
<dbReference type="PROSITE" id="PS50994">
    <property type="entry name" value="INTEGRASE"/>
    <property type="match status" value="1"/>
</dbReference>
<dbReference type="PATRIC" id="fig|1619013.3.peg.136"/>
<dbReference type="InterPro" id="IPR053392">
    <property type="entry name" value="Transposase_IS30-like"/>
</dbReference>
<dbReference type="GO" id="GO:0015074">
    <property type="term" value="P:DNA integration"/>
    <property type="evidence" value="ECO:0007669"/>
    <property type="project" value="InterPro"/>
</dbReference>
<dbReference type="InterPro" id="IPR009057">
    <property type="entry name" value="Homeodomain-like_sf"/>
</dbReference>
<dbReference type="AlphaFoldDB" id="A0A0G0NIF5"/>
<dbReference type="GO" id="GO:0006310">
    <property type="term" value="P:DNA recombination"/>
    <property type="evidence" value="ECO:0007669"/>
    <property type="project" value="UniProtKB-KW"/>
</dbReference>
<proteinExistence type="predicted"/>
<dbReference type="Proteomes" id="UP000034665">
    <property type="component" value="Unassembled WGS sequence"/>
</dbReference>
<dbReference type="PANTHER" id="PTHR10948:SF23">
    <property type="entry name" value="TRANSPOSASE INSI FOR INSERTION SEQUENCE ELEMENT IS30A-RELATED"/>
    <property type="match status" value="1"/>
</dbReference>
<dbReference type="GO" id="GO:0004803">
    <property type="term" value="F:transposase activity"/>
    <property type="evidence" value="ECO:0007669"/>
    <property type="project" value="TreeGrafter"/>
</dbReference>
<dbReference type="GO" id="GO:0005829">
    <property type="term" value="C:cytosol"/>
    <property type="evidence" value="ECO:0007669"/>
    <property type="project" value="TreeGrafter"/>
</dbReference>
<reference evidence="3 4" key="1">
    <citation type="journal article" date="2015" name="Nature">
        <title>rRNA introns, odd ribosomes, and small enigmatic genomes across a large radiation of phyla.</title>
        <authorList>
            <person name="Brown C.T."/>
            <person name="Hug L.A."/>
            <person name="Thomas B.C."/>
            <person name="Sharon I."/>
            <person name="Castelle C.J."/>
            <person name="Singh A."/>
            <person name="Wilkins M.J."/>
            <person name="Williams K.H."/>
            <person name="Banfield J.F."/>
        </authorList>
    </citation>
    <scope>NUCLEOTIDE SEQUENCE [LARGE SCALE GENOMIC DNA]</scope>
</reference>
<accession>A0A0G0NIF5</accession>
<evidence type="ECO:0000259" key="2">
    <source>
        <dbReference type="PROSITE" id="PS50994"/>
    </source>
</evidence>
<dbReference type="InterPro" id="IPR025246">
    <property type="entry name" value="IS30-like_HTH"/>
</dbReference>
<dbReference type="InterPro" id="IPR036397">
    <property type="entry name" value="RNaseH_sf"/>
</dbReference>
<organism evidence="3 4">
    <name type="scientific">Candidatus Wolfebacteria bacterium GW2011_GWC2_39_22</name>
    <dbReference type="NCBI Taxonomy" id="1619013"/>
    <lineage>
        <taxon>Bacteria</taxon>
        <taxon>Candidatus Wolfeibacteriota</taxon>
    </lineage>
</organism>
<evidence type="ECO:0000256" key="1">
    <source>
        <dbReference type="ARBA" id="ARBA00023172"/>
    </source>
</evidence>
<dbReference type="EMBL" id="LBWR01000001">
    <property type="protein sequence ID" value="KKR12586.1"/>
    <property type="molecule type" value="Genomic_DNA"/>
</dbReference>